<proteinExistence type="predicted"/>
<feature type="region of interest" description="Disordered" evidence="1">
    <location>
        <begin position="1"/>
        <end position="42"/>
    </location>
</feature>
<dbReference type="Proteomes" id="UP000030764">
    <property type="component" value="Unassembled WGS sequence"/>
</dbReference>
<keyword evidence="3" id="KW-1185">Reference proteome</keyword>
<protein>
    <submittedName>
        <fullName evidence="2">Uncharacterized protein</fullName>
    </submittedName>
</protein>
<sequence>MRSSRSSRATRRNARSGVSVSSDVGEEDDVSHYSPPRTPVEVSVPASADECVTNPDLDAVVSRLTAKFRRCRLHFVIV</sequence>
<dbReference type="EMBL" id="KL363336">
    <property type="protein sequence ID" value="KFD47205.1"/>
    <property type="molecule type" value="Genomic_DNA"/>
</dbReference>
<organism evidence="2 3">
    <name type="scientific">Trichuris suis</name>
    <name type="common">pig whipworm</name>
    <dbReference type="NCBI Taxonomy" id="68888"/>
    <lineage>
        <taxon>Eukaryota</taxon>
        <taxon>Metazoa</taxon>
        <taxon>Ecdysozoa</taxon>
        <taxon>Nematoda</taxon>
        <taxon>Enoplea</taxon>
        <taxon>Dorylaimia</taxon>
        <taxon>Trichinellida</taxon>
        <taxon>Trichuridae</taxon>
        <taxon>Trichuris</taxon>
    </lineage>
</organism>
<name>A0A085LQF9_9BILA</name>
<evidence type="ECO:0000313" key="3">
    <source>
        <dbReference type="Proteomes" id="UP000030764"/>
    </source>
</evidence>
<evidence type="ECO:0000313" key="2">
    <source>
        <dbReference type="EMBL" id="KFD47205.1"/>
    </source>
</evidence>
<reference evidence="2 3" key="1">
    <citation type="journal article" date="2014" name="Nat. Genet.">
        <title>Genome and transcriptome of the porcine whipworm Trichuris suis.</title>
        <authorList>
            <person name="Jex A.R."/>
            <person name="Nejsum P."/>
            <person name="Schwarz E.M."/>
            <person name="Hu L."/>
            <person name="Young N.D."/>
            <person name="Hall R.S."/>
            <person name="Korhonen P.K."/>
            <person name="Liao S."/>
            <person name="Thamsborg S."/>
            <person name="Xia J."/>
            <person name="Xu P."/>
            <person name="Wang S."/>
            <person name="Scheerlinck J.P."/>
            <person name="Hofmann A."/>
            <person name="Sternberg P.W."/>
            <person name="Wang J."/>
            <person name="Gasser R.B."/>
        </authorList>
    </citation>
    <scope>NUCLEOTIDE SEQUENCE [LARGE SCALE GENOMIC DNA]</scope>
    <source>
        <strain evidence="2">DCEP-RM93M</strain>
    </source>
</reference>
<gene>
    <name evidence="2" type="ORF">M513_11912</name>
</gene>
<accession>A0A085LQF9</accession>
<evidence type="ECO:0000256" key="1">
    <source>
        <dbReference type="SAM" id="MobiDB-lite"/>
    </source>
</evidence>
<dbReference type="AlphaFoldDB" id="A0A085LQF9"/>